<evidence type="ECO:0000256" key="1">
    <source>
        <dbReference type="SAM" id="MobiDB-lite"/>
    </source>
</evidence>
<organism evidence="2 3">
    <name type="scientific">Ilyodon furcidens</name>
    <name type="common">goldbreast splitfin</name>
    <dbReference type="NCBI Taxonomy" id="33524"/>
    <lineage>
        <taxon>Eukaryota</taxon>
        <taxon>Metazoa</taxon>
        <taxon>Chordata</taxon>
        <taxon>Craniata</taxon>
        <taxon>Vertebrata</taxon>
        <taxon>Euteleostomi</taxon>
        <taxon>Actinopterygii</taxon>
        <taxon>Neopterygii</taxon>
        <taxon>Teleostei</taxon>
        <taxon>Neoteleostei</taxon>
        <taxon>Acanthomorphata</taxon>
        <taxon>Ovalentaria</taxon>
        <taxon>Atherinomorphae</taxon>
        <taxon>Cyprinodontiformes</taxon>
        <taxon>Goodeidae</taxon>
        <taxon>Ilyodon</taxon>
    </lineage>
</organism>
<proteinExistence type="predicted"/>
<sequence>ETRRLLSGVGATSCLWHAHHSEPVTSSIDFIKVIKLSGKHQCFPDSVNLPQKSKRTKTAHPCQPRAVPSAPEPSTSPKPSITPVPSTPELSSAQVASVISRSSSTTDPA</sequence>
<name>A0ABV0UEM6_9TELE</name>
<dbReference type="EMBL" id="JAHRIQ010070155">
    <property type="protein sequence ID" value="MEQ2243677.1"/>
    <property type="molecule type" value="Genomic_DNA"/>
</dbReference>
<dbReference type="Proteomes" id="UP001482620">
    <property type="component" value="Unassembled WGS sequence"/>
</dbReference>
<accession>A0ABV0UEM6</accession>
<feature type="compositionally biased region" description="Polar residues" evidence="1">
    <location>
        <begin position="88"/>
        <end position="109"/>
    </location>
</feature>
<feature type="compositionally biased region" description="Pro residues" evidence="1">
    <location>
        <begin position="70"/>
        <end position="86"/>
    </location>
</feature>
<feature type="region of interest" description="Disordered" evidence="1">
    <location>
        <begin position="44"/>
        <end position="109"/>
    </location>
</feature>
<reference evidence="2 3" key="1">
    <citation type="submission" date="2021-06" db="EMBL/GenBank/DDBJ databases">
        <authorList>
            <person name="Palmer J.M."/>
        </authorList>
    </citation>
    <scope>NUCLEOTIDE SEQUENCE [LARGE SCALE GENOMIC DNA]</scope>
    <source>
        <strain evidence="3">if_2019</strain>
        <tissue evidence="2">Muscle</tissue>
    </source>
</reference>
<keyword evidence="3" id="KW-1185">Reference proteome</keyword>
<evidence type="ECO:0000313" key="3">
    <source>
        <dbReference type="Proteomes" id="UP001482620"/>
    </source>
</evidence>
<protein>
    <submittedName>
        <fullName evidence="2">Uncharacterized protein</fullName>
    </submittedName>
</protein>
<gene>
    <name evidence="2" type="ORF">ILYODFUR_009278</name>
</gene>
<evidence type="ECO:0000313" key="2">
    <source>
        <dbReference type="EMBL" id="MEQ2243677.1"/>
    </source>
</evidence>
<feature type="non-terminal residue" evidence="2">
    <location>
        <position position="1"/>
    </location>
</feature>
<comment type="caution">
    <text evidence="2">The sequence shown here is derived from an EMBL/GenBank/DDBJ whole genome shotgun (WGS) entry which is preliminary data.</text>
</comment>